<name>A0A6A4X285_AMPAM</name>
<evidence type="ECO:0000313" key="2">
    <source>
        <dbReference type="Proteomes" id="UP000440578"/>
    </source>
</evidence>
<dbReference type="OrthoDB" id="6368152at2759"/>
<evidence type="ECO:0000313" key="1">
    <source>
        <dbReference type="EMBL" id="KAF0308501.1"/>
    </source>
</evidence>
<sequence>MGNHHSQTVELNPAWSHSFPREREKKLLKYGGIQDTTPVRKAFSDQVPGLTTYDLSCCQVLPERVPGQKLRLTTNGNILQQGGTISGRRLSAAHSFNPLTDAQQPQ</sequence>
<organism evidence="1 2">
    <name type="scientific">Amphibalanus amphitrite</name>
    <name type="common">Striped barnacle</name>
    <name type="synonym">Balanus amphitrite</name>
    <dbReference type="NCBI Taxonomy" id="1232801"/>
    <lineage>
        <taxon>Eukaryota</taxon>
        <taxon>Metazoa</taxon>
        <taxon>Ecdysozoa</taxon>
        <taxon>Arthropoda</taxon>
        <taxon>Crustacea</taxon>
        <taxon>Multicrustacea</taxon>
        <taxon>Cirripedia</taxon>
        <taxon>Thoracica</taxon>
        <taxon>Thoracicalcarea</taxon>
        <taxon>Balanomorpha</taxon>
        <taxon>Balanoidea</taxon>
        <taxon>Balanidae</taxon>
        <taxon>Amphibalaninae</taxon>
        <taxon>Amphibalanus</taxon>
    </lineage>
</organism>
<dbReference type="EMBL" id="VIIS01000481">
    <property type="protein sequence ID" value="KAF0308501.1"/>
    <property type="molecule type" value="Genomic_DNA"/>
</dbReference>
<protein>
    <submittedName>
        <fullName evidence="1">Uncharacterized protein</fullName>
    </submittedName>
</protein>
<dbReference type="AlphaFoldDB" id="A0A6A4X285"/>
<keyword evidence="2" id="KW-1185">Reference proteome</keyword>
<gene>
    <name evidence="1" type="ORF">FJT64_002137</name>
</gene>
<dbReference type="Proteomes" id="UP000440578">
    <property type="component" value="Unassembled WGS sequence"/>
</dbReference>
<comment type="caution">
    <text evidence="1">The sequence shown here is derived from an EMBL/GenBank/DDBJ whole genome shotgun (WGS) entry which is preliminary data.</text>
</comment>
<accession>A0A6A4X285</accession>
<reference evidence="1 2" key="1">
    <citation type="submission" date="2019-07" db="EMBL/GenBank/DDBJ databases">
        <title>Draft genome assembly of a fouling barnacle, Amphibalanus amphitrite (Darwin, 1854): The first reference genome for Thecostraca.</title>
        <authorList>
            <person name="Kim W."/>
        </authorList>
    </citation>
    <scope>NUCLEOTIDE SEQUENCE [LARGE SCALE GENOMIC DNA]</scope>
    <source>
        <strain evidence="1">SNU_AA5</strain>
        <tissue evidence="1">Soma without cirri and trophi</tissue>
    </source>
</reference>
<proteinExistence type="predicted"/>